<evidence type="ECO:0008006" key="2">
    <source>
        <dbReference type="Google" id="ProtNLM"/>
    </source>
</evidence>
<proteinExistence type="predicted"/>
<evidence type="ECO:0000313" key="1">
    <source>
        <dbReference type="EMBL" id="CUS45367.1"/>
    </source>
</evidence>
<gene>
    <name evidence="1" type="ORF">MGWOODY_Smn1699</name>
</gene>
<dbReference type="EMBL" id="CZQE01000247">
    <property type="protein sequence ID" value="CUS45367.1"/>
    <property type="molecule type" value="Genomic_DNA"/>
</dbReference>
<accession>A0A160TMF6</accession>
<protein>
    <recommendedName>
        <fullName evidence="2">Rap1a immunity protein domain-containing protein</fullName>
    </recommendedName>
</protein>
<organism evidence="1">
    <name type="scientific">hydrothermal vent metagenome</name>
    <dbReference type="NCBI Taxonomy" id="652676"/>
    <lineage>
        <taxon>unclassified sequences</taxon>
        <taxon>metagenomes</taxon>
        <taxon>ecological metagenomes</taxon>
    </lineage>
</organism>
<name>A0A160TMF6_9ZZZZ</name>
<sequence length="118" mass="12215">MGALALLVMLPGAAQAMTVDEFLAKAAALKAKGMGAMMSSDLGLLRGEVKAAGDSYRAEIDSAAAAGAKPRSCPPPKGQAKIDSNTLISSFQTIPAGKRGMSVKTAFYSFMDKRYPCP</sequence>
<reference evidence="1" key="1">
    <citation type="submission" date="2015-10" db="EMBL/GenBank/DDBJ databases">
        <authorList>
            <person name="Gilbert D.G."/>
        </authorList>
    </citation>
    <scope>NUCLEOTIDE SEQUENCE</scope>
</reference>
<dbReference type="AlphaFoldDB" id="A0A160TMF6"/>